<evidence type="ECO:0000256" key="2">
    <source>
        <dbReference type="ARBA" id="ARBA00022723"/>
    </source>
</evidence>
<keyword evidence="5" id="KW-1185">Reference proteome</keyword>
<dbReference type="AlphaFoldDB" id="A0AAV9B662"/>
<dbReference type="Gene3D" id="1.10.630.10">
    <property type="entry name" value="Cytochrome P450"/>
    <property type="match status" value="1"/>
</dbReference>
<keyword evidence="2" id="KW-0479">Metal-binding</keyword>
<comment type="similarity">
    <text evidence="1">Belongs to the cytochrome P450 family.</text>
</comment>
<dbReference type="GO" id="GO:0004497">
    <property type="term" value="F:monooxygenase activity"/>
    <property type="evidence" value="ECO:0007669"/>
    <property type="project" value="InterPro"/>
</dbReference>
<protein>
    <submittedName>
        <fullName evidence="4">Cytochrome P450 71A20</fullName>
    </submittedName>
</protein>
<sequence length="101" mass="11000">MVELQNFSSSGGLVNLSEALVSLTNNVVCRVAFGRKFDGGAKNHFHAMLTEFLVLLGTFDVGDFIPSLAWVSGLNGFNAMVNKCYEEFELLSCLSVTPSKF</sequence>
<reference evidence="4" key="1">
    <citation type="journal article" date="2023" name="Nat. Commun.">
        <title>Diploid and tetraploid genomes of Acorus and the evolution of monocots.</title>
        <authorList>
            <person name="Ma L."/>
            <person name="Liu K.W."/>
            <person name="Li Z."/>
            <person name="Hsiao Y.Y."/>
            <person name="Qi Y."/>
            <person name="Fu T."/>
            <person name="Tang G.D."/>
            <person name="Zhang D."/>
            <person name="Sun W.H."/>
            <person name="Liu D.K."/>
            <person name="Li Y."/>
            <person name="Chen G.Z."/>
            <person name="Liu X.D."/>
            <person name="Liao X.Y."/>
            <person name="Jiang Y.T."/>
            <person name="Yu X."/>
            <person name="Hao Y."/>
            <person name="Huang J."/>
            <person name="Zhao X.W."/>
            <person name="Ke S."/>
            <person name="Chen Y.Y."/>
            <person name="Wu W.L."/>
            <person name="Hsu J.L."/>
            <person name="Lin Y.F."/>
            <person name="Huang M.D."/>
            <person name="Li C.Y."/>
            <person name="Huang L."/>
            <person name="Wang Z.W."/>
            <person name="Zhao X."/>
            <person name="Zhong W.Y."/>
            <person name="Peng D.H."/>
            <person name="Ahmad S."/>
            <person name="Lan S."/>
            <person name="Zhang J.S."/>
            <person name="Tsai W.C."/>
            <person name="Van de Peer Y."/>
            <person name="Liu Z.J."/>
        </authorList>
    </citation>
    <scope>NUCLEOTIDE SEQUENCE</scope>
    <source>
        <strain evidence="4">SCP</strain>
    </source>
</reference>
<evidence type="ECO:0000256" key="3">
    <source>
        <dbReference type="ARBA" id="ARBA00023004"/>
    </source>
</evidence>
<evidence type="ECO:0000313" key="5">
    <source>
        <dbReference type="Proteomes" id="UP001179952"/>
    </source>
</evidence>
<dbReference type="Proteomes" id="UP001179952">
    <property type="component" value="Unassembled WGS sequence"/>
</dbReference>
<evidence type="ECO:0000313" key="4">
    <source>
        <dbReference type="EMBL" id="KAK1271898.1"/>
    </source>
</evidence>
<reference evidence="4" key="2">
    <citation type="submission" date="2023-06" db="EMBL/GenBank/DDBJ databases">
        <authorList>
            <person name="Ma L."/>
            <person name="Liu K.-W."/>
            <person name="Li Z."/>
            <person name="Hsiao Y.-Y."/>
            <person name="Qi Y."/>
            <person name="Fu T."/>
            <person name="Tang G."/>
            <person name="Zhang D."/>
            <person name="Sun W.-H."/>
            <person name="Liu D.-K."/>
            <person name="Li Y."/>
            <person name="Chen G.-Z."/>
            <person name="Liu X.-D."/>
            <person name="Liao X.-Y."/>
            <person name="Jiang Y.-T."/>
            <person name="Yu X."/>
            <person name="Hao Y."/>
            <person name="Huang J."/>
            <person name="Zhao X.-W."/>
            <person name="Ke S."/>
            <person name="Chen Y.-Y."/>
            <person name="Wu W.-L."/>
            <person name="Hsu J.-L."/>
            <person name="Lin Y.-F."/>
            <person name="Huang M.-D."/>
            <person name="Li C.-Y."/>
            <person name="Huang L."/>
            <person name="Wang Z.-W."/>
            <person name="Zhao X."/>
            <person name="Zhong W.-Y."/>
            <person name="Peng D.-H."/>
            <person name="Ahmad S."/>
            <person name="Lan S."/>
            <person name="Zhang J.-S."/>
            <person name="Tsai W.-C."/>
            <person name="Van De Peer Y."/>
            <person name="Liu Z.-J."/>
        </authorList>
    </citation>
    <scope>NUCLEOTIDE SEQUENCE</scope>
    <source>
        <strain evidence="4">SCP</strain>
        <tissue evidence="4">Leaves</tissue>
    </source>
</reference>
<dbReference type="GO" id="GO:0016705">
    <property type="term" value="F:oxidoreductase activity, acting on paired donors, with incorporation or reduction of molecular oxygen"/>
    <property type="evidence" value="ECO:0007669"/>
    <property type="project" value="InterPro"/>
</dbReference>
<dbReference type="InterPro" id="IPR036396">
    <property type="entry name" value="Cyt_P450_sf"/>
</dbReference>
<keyword evidence="3" id="KW-0408">Iron</keyword>
<organism evidence="4 5">
    <name type="scientific">Acorus gramineus</name>
    <name type="common">Dwarf sweet flag</name>
    <dbReference type="NCBI Taxonomy" id="55184"/>
    <lineage>
        <taxon>Eukaryota</taxon>
        <taxon>Viridiplantae</taxon>
        <taxon>Streptophyta</taxon>
        <taxon>Embryophyta</taxon>
        <taxon>Tracheophyta</taxon>
        <taxon>Spermatophyta</taxon>
        <taxon>Magnoliopsida</taxon>
        <taxon>Liliopsida</taxon>
        <taxon>Acoraceae</taxon>
        <taxon>Acorus</taxon>
    </lineage>
</organism>
<dbReference type="PANTHER" id="PTHR47955:SF15">
    <property type="entry name" value="CYTOCHROME P450 71A2-LIKE"/>
    <property type="match status" value="1"/>
</dbReference>
<proteinExistence type="inferred from homology"/>
<name>A0AAV9B662_ACOGR</name>
<accession>A0AAV9B662</accession>
<dbReference type="GO" id="GO:0005506">
    <property type="term" value="F:iron ion binding"/>
    <property type="evidence" value="ECO:0007669"/>
    <property type="project" value="InterPro"/>
</dbReference>
<dbReference type="GO" id="GO:0020037">
    <property type="term" value="F:heme binding"/>
    <property type="evidence" value="ECO:0007669"/>
    <property type="project" value="InterPro"/>
</dbReference>
<gene>
    <name evidence="4" type="ORF">QJS04_geneDACA004340</name>
</gene>
<evidence type="ECO:0000256" key="1">
    <source>
        <dbReference type="ARBA" id="ARBA00010617"/>
    </source>
</evidence>
<comment type="caution">
    <text evidence="4">The sequence shown here is derived from an EMBL/GenBank/DDBJ whole genome shotgun (WGS) entry which is preliminary data.</text>
</comment>
<dbReference type="SUPFAM" id="SSF48264">
    <property type="entry name" value="Cytochrome P450"/>
    <property type="match status" value="1"/>
</dbReference>
<dbReference type="PANTHER" id="PTHR47955">
    <property type="entry name" value="CYTOCHROME P450 FAMILY 71 PROTEIN"/>
    <property type="match status" value="1"/>
</dbReference>
<dbReference type="EMBL" id="JAUJYN010000005">
    <property type="protein sequence ID" value="KAK1271898.1"/>
    <property type="molecule type" value="Genomic_DNA"/>
</dbReference>